<keyword evidence="2" id="KW-1185">Reference proteome</keyword>
<protein>
    <submittedName>
        <fullName evidence="1">Uncharacterized protein</fullName>
    </submittedName>
</protein>
<organism evidence="1 2">
    <name type="scientific">Labrys monachus</name>
    <dbReference type="NCBI Taxonomy" id="217067"/>
    <lineage>
        <taxon>Bacteria</taxon>
        <taxon>Pseudomonadati</taxon>
        <taxon>Pseudomonadota</taxon>
        <taxon>Alphaproteobacteria</taxon>
        <taxon>Hyphomicrobiales</taxon>
        <taxon>Xanthobacteraceae</taxon>
        <taxon>Labrys</taxon>
    </lineage>
</organism>
<reference evidence="1 2" key="1">
    <citation type="submission" date="2023-07" db="EMBL/GenBank/DDBJ databases">
        <title>Genomic Encyclopedia of Type Strains, Phase IV (KMG-IV): sequencing the most valuable type-strain genomes for metagenomic binning, comparative biology and taxonomic classification.</title>
        <authorList>
            <person name="Goeker M."/>
        </authorList>
    </citation>
    <scope>NUCLEOTIDE SEQUENCE [LARGE SCALE GENOMIC DNA]</scope>
    <source>
        <strain evidence="1 2">DSM 5896</strain>
    </source>
</reference>
<proteinExistence type="predicted"/>
<name>A0ABU0FHK8_9HYPH</name>
<evidence type="ECO:0000313" key="1">
    <source>
        <dbReference type="EMBL" id="MDQ0394011.1"/>
    </source>
</evidence>
<dbReference type="EMBL" id="JAUSVK010000001">
    <property type="protein sequence ID" value="MDQ0394011.1"/>
    <property type="molecule type" value="Genomic_DNA"/>
</dbReference>
<dbReference type="RefSeq" id="WP_307430275.1">
    <property type="nucleotide sequence ID" value="NZ_JAUSVK010000001.1"/>
</dbReference>
<sequence length="53" mass="5982">MAARLWNSRIFWAEGQFLGIKWRKTRQTSLIATDFGLGRGAPAGNGPEWLSNF</sequence>
<comment type="caution">
    <text evidence="1">The sequence shown here is derived from an EMBL/GenBank/DDBJ whole genome shotgun (WGS) entry which is preliminary data.</text>
</comment>
<evidence type="ECO:0000313" key="2">
    <source>
        <dbReference type="Proteomes" id="UP001237448"/>
    </source>
</evidence>
<gene>
    <name evidence="1" type="ORF">J3R73_003803</name>
</gene>
<dbReference type="Proteomes" id="UP001237448">
    <property type="component" value="Unassembled WGS sequence"/>
</dbReference>
<accession>A0ABU0FHK8</accession>